<dbReference type="KEGG" id="gob:Gobs_0253"/>
<reference evidence="2" key="2">
    <citation type="submission" date="2010-01" db="EMBL/GenBank/DDBJ databases">
        <title>The complete genome of Geodermatophilus obscurus DSM 43160.</title>
        <authorList>
            <consortium name="US DOE Joint Genome Institute (JGI-PGF)"/>
            <person name="Lucas S."/>
            <person name="Copeland A."/>
            <person name="Lapidus A."/>
            <person name="Glavina del Rio T."/>
            <person name="Dalin E."/>
            <person name="Tice H."/>
            <person name="Bruce D."/>
            <person name="Goodwin L."/>
            <person name="Pitluck S."/>
            <person name="Kyrpides N."/>
            <person name="Mavromatis K."/>
            <person name="Ivanova N."/>
            <person name="Munk A.C."/>
            <person name="Brettin T."/>
            <person name="Detter J.C."/>
            <person name="Han C."/>
            <person name="Larimer F."/>
            <person name="Land M."/>
            <person name="Hauser L."/>
            <person name="Markowitz V."/>
            <person name="Cheng J.-F."/>
            <person name="Hugenholtz P."/>
            <person name="Woyke T."/>
            <person name="Wu D."/>
            <person name="Jando M."/>
            <person name="Schneider S."/>
            <person name="Klenk H.-P."/>
            <person name="Eisen J.A."/>
        </authorList>
    </citation>
    <scope>NUCLEOTIDE SEQUENCE [LARGE SCALE GENOMIC DNA]</scope>
    <source>
        <strain evidence="2">ATCC 25078 / DSM 43160 / JCM 3152 / KCC A-0152 / KCTC 9177 / NBRC 13315 / NRRL B-3577 / G-20</strain>
    </source>
</reference>
<accession>D2S428</accession>
<dbReference type="Proteomes" id="UP000001382">
    <property type="component" value="Chromosome"/>
</dbReference>
<evidence type="ECO:0000313" key="2">
    <source>
        <dbReference type="Proteomes" id="UP000001382"/>
    </source>
</evidence>
<organism evidence="1 2">
    <name type="scientific">Geodermatophilus obscurus (strain ATCC 25078 / DSM 43160 / JCM 3152 / CCUG 61914 / KCC A-0152 / KCTC 9177 / NBRC 13315 / NRRL B-3577 / G-20)</name>
    <dbReference type="NCBI Taxonomy" id="526225"/>
    <lineage>
        <taxon>Bacteria</taxon>
        <taxon>Bacillati</taxon>
        <taxon>Actinomycetota</taxon>
        <taxon>Actinomycetes</taxon>
        <taxon>Geodermatophilales</taxon>
        <taxon>Geodermatophilaceae</taxon>
        <taxon>Geodermatophilus</taxon>
    </lineage>
</organism>
<name>D2S428_GEOOG</name>
<sequence length="38" mass="4137">MSLWVQLHRPAVQRGVRAAVAAALAWQVAVLLPPMLSE</sequence>
<reference evidence="1 2" key="1">
    <citation type="journal article" date="2010" name="Stand. Genomic Sci.">
        <title>Complete genome sequence of Geodermatophilus obscurus type strain (G-20).</title>
        <authorList>
            <person name="Ivanova N."/>
            <person name="Sikorski J."/>
            <person name="Jando M."/>
            <person name="Munk C."/>
            <person name="Lapidus A."/>
            <person name="Glavina Del Rio T."/>
            <person name="Copeland A."/>
            <person name="Tice H."/>
            <person name="Cheng J.-F."/>
            <person name="Lucas S."/>
            <person name="Chen F."/>
            <person name="Nolan M."/>
            <person name="Bruce D."/>
            <person name="Goodwin L."/>
            <person name="Pitluck S."/>
            <person name="Mavromatis K."/>
            <person name="Mikhailova N."/>
            <person name="Pati A."/>
            <person name="Chen A."/>
            <person name="Palaniappan K."/>
            <person name="Land M."/>
            <person name="Hauser L."/>
            <person name="Chang Y.-J."/>
            <person name="Jeffries C.D."/>
            <person name="Meincke L."/>
            <person name="Brettin T."/>
            <person name="Detter J.C."/>
            <person name="Detter J.C."/>
            <person name="Rohde M."/>
            <person name="Goeker M."/>
            <person name="Bristow J."/>
            <person name="Eisen J.A."/>
            <person name="Markowitz V."/>
            <person name="Hugenholtz P."/>
            <person name="Kyrpides N.C."/>
            <person name="Klenk H.-P."/>
        </authorList>
    </citation>
    <scope>NUCLEOTIDE SEQUENCE [LARGE SCALE GENOMIC DNA]</scope>
    <source>
        <strain evidence="2">ATCC 25078 / DSM 43160 / JCM 3152 / KCC A-0152 / KCTC 9177 / NBRC 13315 / NRRL B-3577 / G-20</strain>
    </source>
</reference>
<gene>
    <name evidence="1" type="ordered locus">Gobs_0253</name>
</gene>
<evidence type="ECO:0000313" key="1">
    <source>
        <dbReference type="EMBL" id="ADB73056.1"/>
    </source>
</evidence>
<dbReference type="EMBL" id="CP001867">
    <property type="protein sequence ID" value="ADB73056.1"/>
    <property type="molecule type" value="Genomic_DNA"/>
</dbReference>
<protein>
    <submittedName>
        <fullName evidence="1">Uncharacterized protein</fullName>
    </submittedName>
</protein>
<proteinExistence type="predicted"/>
<keyword evidence="2" id="KW-1185">Reference proteome</keyword>
<dbReference type="STRING" id="526225.Gobs_0253"/>
<dbReference type="HOGENOM" id="CLU_3328305_0_0_11"/>
<dbReference type="AlphaFoldDB" id="D2S428"/>